<sequence>MFEPGISNSDILFKKSLRSGNKSAKLAKKNSQYQYHDGDIITRQLSQIVFDMQNKNDSFDLAIQLLTDDSSILKQHLSFQVFIPEVKTQIGEKLLKDNNLWIIILVVFHSLCKEKSKYTEFIQRNILNIMQKIYQDEQLLKQIQSQAHQIIQKTEVGQQQIVNQSASKYSKRQLRVQFQEDKENQVSSSNQKKFQILNQFESTNDQENTMSNEKLKKKIDELTKQFQEMNNSSDNQDLVVPQVEEIINEQVKELEEELNNQHDLSNKKQRVSLTEKIFSRLGFKPWRSEQKLIKPNPIQTKMRGIRLLDGLDSRELQSNYVAKVEKVIVSNLNDNQLHSIVQLSANNSSEILEWGFYAIIQLSDQDCTSKQYFEDMQYYKQLIAFKFRQERQIYVPFGKYELL</sequence>
<dbReference type="AlphaFoldDB" id="A0CA04"/>
<name>A0CA04_PARTE</name>
<accession>A0CA04</accession>
<evidence type="ECO:0000256" key="1">
    <source>
        <dbReference type="SAM" id="Coils"/>
    </source>
</evidence>
<evidence type="ECO:0000313" key="3">
    <source>
        <dbReference type="Proteomes" id="UP000000600"/>
    </source>
</evidence>
<dbReference type="GeneID" id="5020807"/>
<protein>
    <submittedName>
        <fullName evidence="2">Uncharacterized protein</fullName>
    </submittedName>
</protein>
<dbReference type="Proteomes" id="UP000000600">
    <property type="component" value="Unassembled WGS sequence"/>
</dbReference>
<feature type="coiled-coil region" evidence="1">
    <location>
        <begin position="212"/>
        <end position="271"/>
    </location>
</feature>
<dbReference type="KEGG" id="ptm:GSPATT00036400001"/>
<dbReference type="EMBL" id="CT868053">
    <property type="protein sequence ID" value="CAK67621.1"/>
    <property type="molecule type" value="Genomic_DNA"/>
</dbReference>
<proteinExistence type="predicted"/>
<dbReference type="HOGENOM" id="CLU_671694_0_0_1"/>
<organism evidence="2 3">
    <name type="scientific">Paramecium tetraurelia</name>
    <dbReference type="NCBI Taxonomy" id="5888"/>
    <lineage>
        <taxon>Eukaryota</taxon>
        <taxon>Sar</taxon>
        <taxon>Alveolata</taxon>
        <taxon>Ciliophora</taxon>
        <taxon>Intramacronucleata</taxon>
        <taxon>Oligohymenophorea</taxon>
        <taxon>Peniculida</taxon>
        <taxon>Parameciidae</taxon>
        <taxon>Paramecium</taxon>
    </lineage>
</organism>
<gene>
    <name evidence="2" type="ORF">GSPATT00036400001</name>
</gene>
<evidence type="ECO:0000313" key="2">
    <source>
        <dbReference type="EMBL" id="CAK67621.1"/>
    </source>
</evidence>
<dbReference type="RefSeq" id="XP_001435018.1">
    <property type="nucleotide sequence ID" value="XM_001434981.1"/>
</dbReference>
<dbReference type="InParanoid" id="A0CA04"/>
<keyword evidence="3" id="KW-1185">Reference proteome</keyword>
<dbReference type="OrthoDB" id="295735at2759"/>
<reference evidence="2 3" key="1">
    <citation type="journal article" date="2006" name="Nature">
        <title>Global trends of whole-genome duplications revealed by the ciliate Paramecium tetraurelia.</title>
        <authorList>
            <consortium name="Genoscope"/>
            <person name="Aury J.-M."/>
            <person name="Jaillon O."/>
            <person name="Duret L."/>
            <person name="Noel B."/>
            <person name="Jubin C."/>
            <person name="Porcel B.M."/>
            <person name="Segurens B."/>
            <person name="Daubin V."/>
            <person name="Anthouard V."/>
            <person name="Aiach N."/>
            <person name="Arnaiz O."/>
            <person name="Billaut A."/>
            <person name="Beisson J."/>
            <person name="Blanc I."/>
            <person name="Bouhouche K."/>
            <person name="Camara F."/>
            <person name="Duharcourt S."/>
            <person name="Guigo R."/>
            <person name="Gogendeau D."/>
            <person name="Katinka M."/>
            <person name="Keller A.-M."/>
            <person name="Kissmehl R."/>
            <person name="Klotz C."/>
            <person name="Koll F."/>
            <person name="Le Moue A."/>
            <person name="Lepere C."/>
            <person name="Malinsky S."/>
            <person name="Nowacki M."/>
            <person name="Nowak J.K."/>
            <person name="Plattner H."/>
            <person name="Poulain J."/>
            <person name="Ruiz F."/>
            <person name="Serrano V."/>
            <person name="Zagulski M."/>
            <person name="Dessen P."/>
            <person name="Betermier M."/>
            <person name="Weissenbach J."/>
            <person name="Scarpelli C."/>
            <person name="Schachter V."/>
            <person name="Sperling L."/>
            <person name="Meyer E."/>
            <person name="Cohen J."/>
            <person name="Wincker P."/>
        </authorList>
    </citation>
    <scope>NUCLEOTIDE SEQUENCE [LARGE SCALE GENOMIC DNA]</scope>
    <source>
        <strain evidence="2 3">Stock d4-2</strain>
    </source>
</reference>
<dbReference type="OMA" id="NIMQKIY"/>
<keyword evidence="1" id="KW-0175">Coiled coil</keyword>